<protein>
    <submittedName>
        <fullName evidence="11">E3 ubiquitin-protein ligase ATL23</fullName>
    </submittedName>
</protein>
<keyword evidence="4 8" id="KW-0863">Zinc-finger</keyword>
<feature type="compositionally biased region" description="Pro residues" evidence="9">
    <location>
        <begin position="94"/>
        <end position="111"/>
    </location>
</feature>
<evidence type="ECO:0000256" key="3">
    <source>
        <dbReference type="ARBA" id="ARBA00022723"/>
    </source>
</evidence>
<evidence type="ECO:0000256" key="8">
    <source>
        <dbReference type="PROSITE-ProRule" id="PRU00175"/>
    </source>
</evidence>
<dbReference type="InterPro" id="IPR001841">
    <property type="entry name" value="Znf_RING"/>
</dbReference>
<sequence length="111" mass="11910">MCKVWSAALREEAAAAEALTEKAVQRGLTAEDLERLEEGKMAVSDGGDCAVCLEEMEEGQAARVLPGCRHAFHRSCADAWLQVHPACPLCRAPLRPPPPPSSQPQPQSPPP</sequence>
<evidence type="ECO:0000313" key="11">
    <source>
        <dbReference type="EMBL" id="KAG1334068.1"/>
    </source>
</evidence>
<proteinExistence type="predicted"/>
<evidence type="ECO:0000256" key="2">
    <source>
        <dbReference type="ARBA" id="ARBA00022692"/>
    </source>
</evidence>
<reference evidence="11" key="1">
    <citation type="journal article" date="2017" name="Gigascience">
        <title>The genome draft of coconut (Cocos nucifera).</title>
        <authorList>
            <person name="Xiao Y."/>
            <person name="Xu P."/>
            <person name="Fan H."/>
            <person name="Baudouin L."/>
            <person name="Xia W."/>
            <person name="Bocs S."/>
            <person name="Xu J."/>
            <person name="Li Q."/>
            <person name="Guo A."/>
            <person name="Zhou L."/>
            <person name="Li J."/>
            <person name="Wu Y."/>
            <person name="Ma Z."/>
            <person name="Armero A."/>
            <person name="Issali A.E."/>
            <person name="Liu N."/>
            <person name="Peng M."/>
            <person name="Yang Y."/>
        </authorList>
    </citation>
    <scope>NUCLEOTIDE SEQUENCE</scope>
    <source>
        <tissue evidence="11">Spear leaf of Hainan Tall coconut</tissue>
    </source>
</reference>
<evidence type="ECO:0000256" key="9">
    <source>
        <dbReference type="SAM" id="MobiDB-lite"/>
    </source>
</evidence>
<organism evidence="11 12">
    <name type="scientific">Cocos nucifera</name>
    <name type="common">Coconut palm</name>
    <dbReference type="NCBI Taxonomy" id="13894"/>
    <lineage>
        <taxon>Eukaryota</taxon>
        <taxon>Viridiplantae</taxon>
        <taxon>Streptophyta</taxon>
        <taxon>Embryophyta</taxon>
        <taxon>Tracheophyta</taxon>
        <taxon>Spermatophyta</taxon>
        <taxon>Magnoliopsida</taxon>
        <taxon>Liliopsida</taxon>
        <taxon>Arecaceae</taxon>
        <taxon>Arecoideae</taxon>
        <taxon>Cocoseae</taxon>
        <taxon>Attaleinae</taxon>
        <taxon>Cocos</taxon>
    </lineage>
</organism>
<dbReference type="Pfam" id="PF13639">
    <property type="entry name" value="zf-RING_2"/>
    <property type="match status" value="1"/>
</dbReference>
<name>A0A8K0I1M6_COCNU</name>
<gene>
    <name evidence="11" type="ORF">COCNU_03G001870</name>
</gene>
<keyword evidence="2" id="KW-0812">Transmembrane</keyword>
<dbReference type="OrthoDB" id="678282at2759"/>
<reference evidence="11" key="2">
    <citation type="submission" date="2019-07" db="EMBL/GenBank/DDBJ databases">
        <authorList>
            <person name="Yang Y."/>
            <person name="Bocs S."/>
            <person name="Baudouin L."/>
        </authorList>
    </citation>
    <scope>NUCLEOTIDE SEQUENCE</scope>
    <source>
        <tissue evidence="11">Spear leaf of Hainan Tall coconut</tissue>
    </source>
</reference>
<comment type="subcellular location">
    <subcellularLocation>
        <location evidence="1">Membrane</location>
    </subcellularLocation>
</comment>
<dbReference type="PROSITE" id="PS50089">
    <property type="entry name" value="ZF_RING_2"/>
    <property type="match status" value="1"/>
</dbReference>
<keyword evidence="7" id="KW-0472">Membrane</keyword>
<dbReference type="PANTHER" id="PTHR46539">
    <property type="entry name" value="E3 UBIQUITIN-PROTEIN LIGASE ATL42"/>
    <property type="match status" value="1"/>
</dbReference>
<keyword evidence="6" id="KW-1133">Transmembrane helix</keyword>
<evidence type="ECO:0000256" key="5">
    <source>
        <dbReference type="ARBA" id="ARBA00022833"/>
    </source>
</evidence>
<feature type="domain" description="RING-type" evidence="10">
    <location>
        <begin position="49"/>
        <end position="91"/>
    </location>
</feature>
<dbReference type="GO" id="GO:0008270">
    <property type="term" value="F:zinc ion binding"/>
    <property type="evidence" value="ECO:0007669"/>
    <property type="project" value="UniProtKB-KW"/>
</dbReference>
<keyword evidence="5" id="KW-0862">Zinc</keyword>
<evidence type="ECO:0000313" key="12">
    <source>
        <dbReference type="Proteomes" id="UP000797356"/>
    </source>
</evidence>
<dbReference type="Gene3D" id="3.30.40.10">
    <property type="entry name" value="Zinc/RING finger domain, C3HC4 (zinc finger)"/>
    <property type="match status" value="1"/>
</dbReference>
<evidence type="ECO:0000259" key="10">
    <source>
        <dbReference type="PROSITE" id="PS50089"/>
    </source>
</evidence>
<evidence type="ECO:0000256" key="4">
    <source>
        <dbReference type="ARBA" id="ARBA00022771"/>
    </source>
</evidence>
<keyword evidence="12" id="KW-1185">Reference proteome</keyword>
<dbReference type="Proteomes" id="UP000797356">
    <property type="component" value="Chromosome 3"/>
</dbReference>
<evidence type="ECO:0000256" key="1">
    <source>
        <dbReference type="ARBA" id="ARBA00004370"/>
    </source>
</evidence>
<dbReference type="InterPro" id="IPR013083">
    <property type="entry name" value="Znf_RING/FYVE/PHD"/>
</dbReference>
<evidence type="ECO:0000256" key="7">
    <source>
        <dbReference type="ARBA" id="ARBA00023136"/>
    </source>
</evidence>
<accession>A0A8K0I1M6</accession>
<comment type="caution">
    <text evidence="11">The sequence shown here is derived from an EMBL/GenBank/DDBJ whole genome shotgun (WGS) entry which is preliminary data.</text>
</comment>
<dbReference type="SUPFAM" id="SSF57850">
    <property type="entry name" value="RING/U-box"/>
    <property type="match status" value="1"/>
</dbReference>
<dbReference type="CDD" id="cd16454">
    <property type="entry name" value="RING-H2_PA-TM-RING"/>
    <property type="match status" value="1"/>
</dbReference>
<dbReference type="AlphaFoldDB" id="A0A8K0I1M6"/>
<dbReference type="SMART" id="SM00184">
    <property type="entry name" value="RING"/>
    <property type="match status" value="1"/>
</dbReference>
<dbReference type="EMBL" id="CM017874">
    <property type="protein sequence ID" value="KAG1334068.1"/>
    <property type="molecule type" value="Genomic_DNA"/>
</dbReference>
<keyword evidence="3" id="KW-0479">Metal-binding</keyword>
<evidence type="ECO:0000256" key="6">
    <source>
        <dbReference type="ARBA" id="ARBA00022989"/>
    </source>
</evidence>
<dbReference type="PANTHER" id="PTHR46539:SF33">
    <property type="entry name" value="(WILD MALAYSIAN BANANA) HYPOTHETICAL PROTEIN"/>
    <property type="match status" value="1"/>
</dbReference>
<dbReference type="GO" id="GO:0016020">
    <property type="term" value="C:membrane"/>
    <property type="evidence" value="ECO:0007669"/>
    <property type="project" value="UniProtKB-SubCell"/>
</dbReference>
<feature type="region of interest" description="Disordered" evidence="9">
    <location>
        <begin position="92"/>
        <end position="111"/>
    </location>
</feature>